<dbReference type="GO" id="GO:0050808">
    <property type="term" value="P:synapse organization"/>
    <property type="evidence" value="ECO:0007669"/>
    <property type="project" value="TreeGrafter"/>
</dbReference>
<dbReference type="InterPro" id="IPR037448">
    <property type="entry name" value="Zig-8"/>
</dbReference>
<dbReference type="InterPro" id="IPR013783">
    <property type="entry name" value="Ig-like_fold"/>
</dbReference>
<dbReference type="EMBL" id="JASPKZ010007813">
    <property type="protein sequence ID" value="KAJ9582300.1"/>
    <property type="molecule type" value="Genomic_DNA"/>
</dbReference>
<dbReference type="Proteomes" id="UP001233999">
    <property type="component" value="Unassembled WGS sequence"/>
</dbReference>
<keyword evidence="3" id="KW-1185">Reference proteome</keyword>
<gene>
    <name evidence="2" type="ORF">L9F63_003359</name>
</gene>
<dbReference type="InterPro" id="IPR036179">
    <property type="entry name" value="Ig-like_dom_sf"/>
</dbReference>
<name>A0AAD7ZKY4_DIPPU</name>
<proteinExistence type="predicted"/>
<accession>A0AAD7ZKY4</accession>
<dbReference type="Gene3D" id="2.60.40.10">
    <property type="entry name" value="Immunoglobulins"/>
    <property type="match status" value="1"/>
</dbReference>
<reference evidence="2" key="2">
    <citation type="submission" date="2023-05" db="EMBL/GenBank/DDBJ databases">
        <authorList>
            <person name="Fouks B."/>
        </authorList>
    </citation>
    <scope>NUCLEOTIDE SEQUENCE</scope>
    <source>
        <strain evidence="2">Stay&amp;Tobe</strain>
        <tissue evidence="2">Testes</tissue>
    </source>
</reference>
<dbReference type="AlphaFoldDB" id="A0AAD7ZKY4"/>
<evidence type="ECO:0000313" key="3">
    <source>
        <dbReference type="Proteomes" id="UP001233999"/>
    </source>
</evidence>
<evidence type="ECO:0000259" key="1">
    <source>
        <dbReference type="PROSITE" id="PS50835"/>
    </source>
</evidence>
<dbReference type="InterPro" id="IPR007110">
    <property type="entry name" value="Ig-like_dom"/>
</dbReference>
<dbReference type="SUPFAM" id="SSF48726">
    <property type="entry name" value="Immunoglobulin"/>
    <property type="match status" value="1"/>
</dbReference>
<dbReference type="PANTHER" id="PTHR23279:SF12">
    <property type="entry name" value="DEFECTIVE PROBOSCIS EXTENSION RESPONSE 14, ISOFORM A-RELATED"/>
    <property type="match status" value="1"/>
</dbReference>
<sequence>VSWVRRKDEELHLITFGLHTYSSDSRYSLNYQRPNDWRLEIQFANERDQGFYECQVRRILPSSSTSSSTSSVSAGNFLICPKYIKQNDIC</sequence>
<dbReference type="PROSITE" id="PS50835">
    <property type="entry name" value="IG_LIKE"/>
    <property type="match status" value="1"/>
</dbReference>
<dbReference type="PANTHER" id="PTHR23279">
    <property type="entry name" value="DEFECTIVE PROBOSCIS EXTENSION RESPONSE DPR -RELATED"/>
    <property type="match status" value="1"/>
</dbReference>
<feature type="non-terminal residue" evidence="2">
    <location>
        <position position="1"/>
    </location>
</feature>
<dbReference type="GO" id="GO:0032589">
    <property type="term" value="C:neuron projection membrane"/>
    <property type="evidence" value="ECO:0007669"/>
    <property type="project" value="TreeGrafter"/>
</dbReference>
<organism evidence="2 3">
    <name type="scientific">Diploptera punctata</name>
    <name type="common">Pacific beetle cockroach</name>
    <dbReference type="NCBI Taxonomy" id="6984"/>
    <lineage>
        <taxon>Eukaryota</taxon>
        <taxon>Metazoa</taxon>
        <taxon>Ecdysozoa</taxon>
        <taxon>Arthropoda</taxon>
        <taxon>Hexapoda</taxon>
        <taxon>Insecta</taxon>
        <taxon>Pterygota</taxon>
        <taxon>Neoptera</taxon>
        <taxon>Polyneoptera</taxon>
        <taxon>Dictyoptera</taxon>
        <taxon>Blattodea</taxon>
        <taxon>Blaberoidea</taxon>
        <taxon>Blaberidae</taxon>
        <taxon>Diplopterinae</taxon>
        <taxon>Diploptera</taxon>
    </lineage>
</organism>
<feature type="domain" description="Ig-like" evidence="1">
    <location>
        <begin position="1"/>
        <end position="73"/>
    </location>
</feature>
<evidence type="ECO:0000313" key="2">
    <source>
        <dbReference type="EMBL" id="KAJ9582300.1"/>
    </source>
</evidence>
<protein>
    <recommendedName>
        <fullName evidence="1">Ig-like domain-containing protein</fullName>
    </recommendedName>
</protein>
<comment type="caution">
    <text evidence="2">The sequence shown here is derived from an EMBL/GenBank/DDBJ whole genome shotgun (WGS) entry which is preliminary data.</text>
</comment>
<reference evidence="2" key="1">
    <citation type="journal article" date="2023" name="IScience">
        <title>Live-bearing cockroach genome reveals convergent evolutionary mechanisms linked to viviparity in insects and beyond.</title>
        <authorList>
            <person name="Fouks B."/>
            <person name="Harrison M.C."/>
            <person name="Mikhailova A.A."/>
            <person name="Marchal E."/>
            <person name="English S."/>
            <person name="Carruthers M."/>
            <person name="Jennings E.C."/>
            <person name="Chiamaka E.L."/>
            <person name="Frigard R.A."/>
            <person name="Pippel M."/>
            <person name="Attardo G.M."/>
            <person name="Benoit J.B."/>
            <person name="Bornberg-Bauer E."/>
            <person name="Tobe S.S."/>
        </authorList>
    </citation>
    <scope>NUCLEOTIDE SEQUENCE</scope>
    <source>
        <strain evidence="2">Stay&amp;Tobe</strain>
    </source>
</reference>